<organism evidence="1 2">
    <name type="scientific">Gibberella moniliformis (strain M3125 / FGSC 7600)</name>
    <name type="common">Maize ear and stalk rot fungus</name>
    <name type="synonym">Fusarium verticillioides</name>
    <dbReference type="NCBI Taxonomy" id="334819"/>
    <lineage>
        <taxon>Eukaryota</taxon>
        <taxon>Fungi</taxon>
        <taxon>Dikarya</taxon>
        <taxon>Ascomycota</taxon>
        <taxon>Pezizomycotina</taxon>
        <taxon>Sordariomycetes</taxon>
        <taxon>Hypocreomycetidae</taxon>
        <taxon>Hypocreales</taxon>
        <taxon>Nectriaceae</taxon>
        <taxon>Fusarium</taxon>
        <taxon>Fusarium fujikuroi species complex</taxon>
    </lineage>
</organism>
<protein>
    <submittedName>
        <fullName evidence="1">Uncharacterized protein</fullName>
    </submittedName>
</protein>
<accession>W7MS58</accession>
<dbReference type="KEGG" id="fvr:FVEG_16655"/>
<dbReference type="Proteomes" id="UP000009096">
    <property type="component" value="Chromosome 1"/>
</dbReference>
<evidence type="ECO:0000313" key="2">
    <source>
        <dbReference type="Proteomes" id="UP000009096"/>
    </source>
</evidence>
<sequence length="247" mass="27040">MAFLTPGAAQMIGHVLFIVRKRGSESMRLSEAARMAGISKSLIISIDLPLFIPYPDSTAMASYVTSISNMSIFNNMDDAQGFLSVHVIEDKLIHLGQSWKPLTTTNRHKWAQAYRTNLPALTLEGASSLLVLWHLQQVIPPTWPATPFIAEDSITTGDSRKAMFSLVVADETMIFLEDRVARTFCALLLSLRKKIAPSLSLSAVTRMAGVDKSLVMSIDMPLCIPNPDSTAMASYISSIADIGFFAK</sequence>
<dbReference type="VEuPathDB" id="FungiDB:FVEG_16655"/>
<dbReference type="OrthoDB" id="5103968at2759"/>
<dbReference type="AlphaFoldDB" id="W7MS58"/>
<evidence type="ECO:0000313" key="1">
    <source>
        <dbReference type="EMBL" id="EWG50579.1"/>
    </source>
</evidence>
<gene>
    <name evidence="1" type="ORF">FVEG_16655</name>
</gene>
<reference evidence="1 2" key="1">
    <citation type="journal article" date="2010" name="Nature">
        <title>Comparative genomics reveals mobile pathogenicity chromosomes in Fusarium.</title>
        <authorList>
            <person name="Ma L.J."/>
            <person name="van der Does H.C."/>
            <person name="Borkovich K.A."/>
            <person name="Coleman J.J."/>
            <person name="Daboussi M.J."/>
            <person name="Di Pietro A."/>
            <person name="Dufresne M."/>
            <person name="Freitag M."/>
            <person name="Grabherr M."/>
            <person name="Henrissat B."/>
            <person name="Houterman P.M."/>
            <person name="Kang S."/>
            <person name="Shim W.B."/>
            <person name="Woloshuk C."/>
            <person name="Xie X."/>
            <person name="Xu J.R."/>
            <person name="Antoniw J."/>
            <person name="Baker S.E."/>
            <person name="Bluhm B.H."/>
            <person name="Breakspear A."/>
            <person name="Brown D.W."/>
            <person name="Butchko R.A."/>
            <person name="Chapman S."/>
            <person name="Coulson R."/>
            <person name="Coutinho P.M."/>
            <person name="Danchin E.G."/>
            <person name="Diener A."/>
            <person name="Gale L.R."/>
            <person name="Gardiner D.M."/>
            <person name="Goff S."/>
            <person name="Hammond-Kosack K.E."/>
            <person name="Hilburn K."/>
            <person name="Hua-Van A."/>
            <person name="Jonkers W."/>
            <person name="Kazan K."/>
            <person name="Kodira C.D."/>
            <person name="Koehrsen M."/>
            <person name="Kumar L."/>
            <person name="Lee Y.H."/>
            <person name="Li L."/>
            <person name="Manners J.M."/>
            <person name="Miranda-Saavedra D."/>
            <person name="Mukherjee M."/>
            <person name="Park G."/>
            <person name="Park J."/>
            <person name="Park S.Y."/>
            <person name="Proctor R.H."/>
            <person name="Regev A."/>
            <person name="Ruiz-Roldan M.C."/>
            <person name="Sain D."/>
            <person name="Sakthikumar S."/>
            <person name="Sykes S."/>
            <person name="Schwartz D.C."/>
            <person name="Turgeon B.G."/>
            <person name="Wapinski I."/>
            <person name="Yoder O."/>
            <person name="Young S."/>
            <person name="Zeng Q."/>
            <person name="Zhou S."/>
            <person name="Galagan J."/>
            <person name="Cuomo C.A."/>
            <person name="Kistler H.C."/>
            <person name="Rep M."/>
        </authorList>
    </citation>
    <scope>NUCLEOTIDE SEQUENCE [LARGE SCALE GENOMIC DNA]</scope>
    <source>
        <strain evidence="2">M3125 / FGSC 7600</strain>
    </source>
</reference>
<keyword evidence="2" id="KW-1185">Reference proteome</keyword>
<dbReference type="EMBL" id="CM000578">
    <property type="protein sequence ID" value="EWG50579.1"/>
    <property type="molecule type" value="Genomic_DNA"/>
</dbReference>
<dbReference type="GeneID" id="30073531"/>
<proteinExistence type="predicted"/>
<name>W7MS58_GIBM7</name>
<dbReference type="RefSeq" id="XP_018756770.1">
    <property type="nucleotide sequence ID" value="XM_018905899.1"/>
</dbReference>
<dbReference type="EMBL" id="DS022254">
    <property type="protein sequence ID" value="EWG50579.1"/>
    <property type="molecule type" value="Genomic_DNA"/>
</dbReference>